<reference evidence="2 3" key="1">
    <citation type="submission" date="2022-01" db="EMBL/GenBank/DDBJ databases">
        <title>Collection of gut derived symbiotic bacterial strains cultured from healthy donors.</title>
        <authorList>
            <person name="Lin H."/>
            <person name="Kohout C."/>
            <person name="Waligurski E."/>
            <person name="Pamer E.G."/>
        </authorList>
    </citation>
    <scope>NUCLEOTIDE SEQUENCE [LARGE SCALE GENOMIC DNA]</scope>
    <source>
        <strain evidence="2 3">DFI.7.58</strain>
    </source>
</reference>
<name>A0ABS9MH94_9FIRM</name>
<gene>
    <name evidence="2" type="ORF">L0P57_04375</name>
</gene>
<protein>
    <submittedName>
        <fullName evidence="2">Uncharacterized protein</fullName>
    </submittedName>
</protein>
<sequence>METVDLSGFTAKSVAAFQQVLNTAKAMANDAALSEDDQDKVDAMSDALQDAYNSLEKKETTTHNSSSGSSSSSSSNKTAFTTATAVAITAGQGVGTSSAVRSVISDTTLPFALKRGSAYCFKMTVTNGSTVMPSFTVGNGDVFKTQFVAKIGNDYYFRIWAIGAPGQSAGIYTQMPGEAPQCHCVVTVA</sequence>
<feature type="region of interest" description="Disordered" evidence="1">
    <location>
        <begin position="56"/>
        <end position="76"/>
    </location>
</feature>
<organism evidence="2 3">
    <name type="scientific">Anaeromassilibacillus senegalensis</name>
    <dbReference type="NCBI Taxonomy" id="1673717"/>
    <lineage>
        <taxon>Bacteria</taxon>
        <taxon>Bacillati</taxon>
        <taxon>Bacillota</taxon>
        <taxon>Clostridia</taxon>
        <taxon>Eubacteriales</taxon>
        <taxon>Acutalibacteraceae</taxon>
        <taxon>Anaeromassilibacillus</taxon>
    </lineage>
</organism>
<dbReference type="Proteomes" id="UP001298681">
    <property type="component" value="Unassembled WGS sequence"/>
</dbReference>
<dbReference type="Gene3D" id="1.20.1270.90">
    <property type="entry name" value="AF1782-like"/>
    <property type="match status" value="1"/>
</dbReference>
<accession>A0ABS9MH94</accession>
<dbReference type="EMBL" id="JAKNHQ010000004">
    <property type="protein sequence ID" value="MCG4610170.1"/>
    <property type="molecule type" value="Genomic_DNA"/>
</dbReference>
<evidence type="ECO:0000256" key="1">
    <source>
        <dbReference type="SAM" id="MobiDB-lite"/>
    </source>
</evidence>
<keyword evidence="3" id="KW-1185">Reference proteome</keyword>
<feature type="compositionally biased region" description="Low complexity" evidence="1">
    <location>
        <begin position="65"/>
        <end position="76"/>
    </location>
</feature>
<evidence type="ECO:0000313" key="2">
    <source>
        <dbReference type="EMBL" id="MCG4610170.1"/>
    </source>
</evidence>
<proteinExistence type="predicted"/>
<evidence type="ECO:0000313" key="3">
    <source>
        <dbReference type="Proteomes" id="UP001298681"/>
    </source>
</evidence>
<comment type="caution">
    <text evidence="2">The sequence shown here is derived from an EMBL/GenBank/DDBJ whole genome shotgun (WGS) entry which is preliminary data.</text>
</comment>